<name>A0ABV2IWZ5_9HYPH</name>
<evidence type="ECO:0000313" key="6">
    <source>
        <dbReference type="EMBL" id="MET3612219.1"/>
    </source>
</evidence>
<comment type="caution">
    <text evidence="6">The sequence shown here is derived from an EMBL/GenBank/DDBJ whole genome shotgun (WGS) entry which is preliminary data.</text>
</comment>
<dbReference type="InterPro" id="IPR036388">
    <property type="entry name" value="WH-like_DNA-bd_sf"/>
</dbReference>
<dbReference type="Gene3D" id="1.10.1660.10">
    <property type="match status" value="1"/>
</dbReference>
<evidence type="ECO:0000256" key="3">
    <source>
        <dbReference type="ARBA" id="ARBA00023125"/>
    </source>
</evidence>
<accession>A0ABV2IWZ5</accession>
<dbReference type="Pfam" id="PF13411">
    <property type="entry name" value="MerR_1"/>
    <property type="match status" value="1"/>
</dbReference>
<organism evidence="6 7">
    <name type="scientific">Rhizobium aquaticum</name>
    <dbReference type="NCBI Taxonomy" id="1549636"/>
    <lineage>
        <taxon>Bacteria</taxon>
        <taxon>Pseudomonadati</taxon>
        <taxon>Pseudomonadota</taxon>
        <taxon>Alphaproteobacteria</taxon>
        <taxon>Hyphomicrobiales</taxon>
        <taxon>Rhizobiaceae</taxon>
        <taxon>Rhizobium/Agrobacterium group</taxon>
        <taxon>Rhizobium</taxon>
    </lineage>
</organism>
<dbReference type="SUPFAM" id="SSF46894">
    <property type="entry name" value="C-terminal effector domain of the bipartite response regulators"/>
    <property type="match status" value="1"/>
</dbReference>
<evidence type="ECO:0000256" key="4">
    <source>
        <dbReference type="ARBA" id="ARBA00023163"/>
    </source>
</evidence>
<reference evidence="6 7" key="1">
    <citation type="submission" date="2024-06" db="EMBL/GenBank/DDBJ databases">
        <title>Genomic Encyclopedia of Type Strains, Phase IV (KMG-IV): sequencing the most valuable type-strain genomes for metagenomic binning, comparative biology and taxonomic classification.</title>
        <authorList>
            <person name="Goeker M."/>
        </authorList>
    </citation>
    <scope>NUCLEOTIDE SEQUENCE [LARGE SCALE GENOMIC DNA]</scope>
    <source>
        <strain evidence="6 7">DSM 29780</strain>
    </source>
</reference>
<dbReference type="PANTHER" id="PTHR30204:SF69">
    <property type="entry name" value="MERR-FAMILY TRANSCRIPTIONAL REGULATOR"/>
    <property type="match status" value="1"/>
</dbReference>
<protein>
    <submittedName>
        <fullName evidence="6">DNA-binding transcriptional MerR regulator</fullName>
    </submittedName>
</protein>
<evidence type="ECO:0000259" key="5">
    <source>
        <dbReference type="PROSITE" id="PS50937"/>
    </source>
</evidence>
<sequence length="185" mass="20725">MANAFGVTHRTLHFYEEKNLIAASRNGLMRVYDRKQAARMAIINACREIGMPVAVIQEMMEALDRAHSQEDADNLFLQALETRRRELMAEQSTMLRQMHRINDLIEQAAGIPDNANDNFEASDFEPRELHCLALMSEGYAPARLSRALGLGLAEIAALENSIIRKFGANNRFQAVAKAVLLGIIK</sequence>
<dbReference type="PROSITE" id="PS50937">
    <property type="entry name" value="HTH_MERR_2"/>
    <property type="match status" value="1"/>
</dbReference>
<evidence type="ECO:0000256" key="1">
    <source>
        <dbReference type="ARBA" id="ARBA00022491"/>
    </source>
</evidence>
<keyword evidence="4" id="KW-0804">Transcription</keyword>
<evidence type="ECO:0000313" key="7">
    <source>
        <dbReference type="Proteomes" id="UP001549047"/>
    </source>
</evidence>
<keyword evidence="1" id="KW-0678">Repressor</keyword>
<dbReference type="InterPro" id="IPR016032">
    <property type="entry name" value="Sig_transdc_resp-reg_C-effctor"/>
</dbReference>
<dbReference type="EMBL" id="JBEPMB010000001">
    <property type="protein sequence ID" value="MET3612219.1"/>
    <property type="molecule type" value="Genomic_DNA"/>
</dbReference>
<dbReference type="SMART" id="SM00422">
    <property type="entry name" value="HTH_MERR"/>
    <property type="match status" value="1"/>
</dbReference>
<feature type="domain" description="HTH merR-type" evidence="5">
    <location>
        <begin position="1"/>
        <end position="62"/>
    </location>
</feature>
<keyword evidence="3 6" id="KW-0238">DNA-binding</keyword>
<keyword evidence="7" id="KW-1185">Reference proteome</keyword>
<gene>
    <name evidence="6" type="ORF">ABID16_000524</name>
</gene>
<dbReference type="Proteomes" id="UP001549047">
    <property type="component" value="Unassembled WGS sequence"/>
</dbReference>
<dbReference type="SUPFAM" id="SSF46955">
    <property type="entry name" value="Putative DNA-binding domain"/>
    <property type="match status" value="1"/>
</dbReference>
<dbReference type="InterPro" id="IPR000551">
    <property type="entry name" value="MerR-type_HTH_dom"/>
</dbReference>
<dbReference type="Gene3D" id="1.10.10.10">
    <property type="entry name" value="Winged helix-like DNA-binding domain superfamily/Winged helix DNA-binding domain"/>
    <property type="match status" value="1"/>
</dbReference>
<evidence type="ECO:0000256" key="2">
    <source>
        <dbReference type="ARBA" id="ARBA00023015"/>
    </source>
</evidence>
<dbReference type="GO" id="GO:0003677">
    <property type="term" value="F:DNA binding"/>
    <property type="evidence" value="ECO:0007669"/>
    <property type="project" value="UniProtKB-KW"/>
</dbReference>
<proteinExistence type="predicted"/>
<keyword evidence="2" id="KW-0805">Transcription regulation</keyword>
<dbReference type="PANTHER" id="PTHR30204">
    <property type="entry name" value="REDOX-CYCLING DRUG-SENSING TRANSCRIPTIONAL ACTIVATOR SOXR"/>
    <property type="match status" value="1"/>
</dbReference>
<dbReference type="InterPro" id="IPR009061">
    <property type="entry name" value="DNA-bd_dom_put_sf"/>
</dbReference>
<dbReference type="InterPro" id="IPR047057">
    <property type="entry name" value="MerR_fam"/>
</dbReference>